<keyword evidence="4" id="KW-1185">Reference proteome</keyword>
<organism evidence="3 4">
    <name type="scientific">Frankliniella fusca</name>
    <dbReference type="NCBI Taxonomy" id="407009"/>
    <lineage>
        <taxon>Eukaryota</taxon>
        <taxon>Metazoa</taxon>
        <taxon>Ecdysozoa</taxon>
        <taxon>Arthropoda</taxon>
        <taxon>Hexapoda</taxon>
        <taxon>Insecta</taxon>
        <taxon>Pterygota</taxon>
        <taxon>Neoptera</taxon>
        <taxon>Paraneoptera</taxon>
        <taxon>Thysanoptera</taxon>
        <taxon>Terebrantia</taxon>
        <taxon>Thripoidea</taxon>
        <taxon>Thripidae</taxon>
        <taxon>Frankliniella</taxon>
    </lineage>
</organism>
<name>A0AAE1LUN5_9NEOP</name>
<dbReference type="InterPro" id="IPR032857">
    <property type="entry name" value="ALKBH4"/>
</dbReference>
<keyword evidence="3" id="KW-0560">Oxidoreductase</keyword>
<evidence type="ECO:0000256" key="2">
    <source>
        <dbReference type="SAM" id="MobiDB-lite"/>
    </source>
</evidence>
<reference evidence="3" key="2">
    <citation type="journal article" date="2023" name="BMC Genomics">
        <title>Pest status, molecular evolution, and epigenetic factors derived from the genome assembly of Frankliniella fusca, a thysanopteran phytovirus vector.</title>
        <authorList>
            <person name="Catto M.A."/>
            <person name="Labadie P.E."/>
            <person name="Jacobson A.L."/>
            <person name="Kennedy G.G."/>
            <person name="Srinivasan R."/>
            <person name="Hunt B.G."/>
        </authorList>
    </citation>
    <scope>NUCLEOTIDE SEQUENCE</scope>
    <source>
        <strain evidence="3">PL_HMW_Pooled</strain>
    </source>
</reference>
<protein>
    <submittedName>
        <fullName evidence="3">Alpha-ketoglutarate-dependent dioxygenase alkB-like protein 4</fullName>
    </submittedName>
</protein>
<evidence type="ECO:0000256" key="1">
    <source>
        <dbReference type="ARBA" id="ARBA00001954"/>
    </source>
</evidence>
<dbReference type="Proteomes" id="UP001219518">
    <property type="component" value="Unassembled WGS sequence"/>
</dbReference>
<dbReference type="AlphaFoldDB" id="A0AAE1LUN5"/>
<feature type="region of interest" description="Disordered" evidence="2">
    <location>
        <begin position="93"/>
        <end position="149"/>
    </location>
</feature>
<feature type="compositionally biased region" description="Basic and acidic residues" evidence="2">
    <location>
        <begin position="121"/>
        <end position="138"/>
    </location>
</feature>
<accession>A0AAE1LUN5</accession>
<dbReference type="GO" id="GO:0032451">
    <property type="term" value="F:demethylase activity"/>
    <property type="evidence" value="ECO:0007669"/>
    <property type="project" value="TreeGrafter"/>
</dbReference>
<feature type="region of interest" description="Disordered" evidence="2">
    <location>
        <begin position="162"/>
        <end position="185"/>
    </location>
</feature>
<gene>
    <name evidence="3" type="ORF">KUF71_024924</name>
</gene>
<feature type="region of interest" description="Disordered" evidence="2">
    <location>
        <begin position="456"/>
        <end position="475"/>
    </location>
</feature>
<dbReference type="Gene3D" id="2.60.120.590">
    <property type="entry name" value="Alpha-ketoglutarate-dependent dioxygenase AlkB-like"/>
    <property type="match status" value="1"/>
</dbReference>
<sequence>MDKPRPCGCKGKRTCLSCEGEFGLEHDDISDIQEHPSGVNACVPPFPSRRQSYQSYNDKSPEERISYCTAPLETRAEFEFSDDSCSENISERTNNIASTRDDSAPHRSAPRLISSSFNVSRESEQEHKSRKDYTENFPKKLSSPLGSDHDAAVDFQRDLLSLSNQPQPSRYHLRQPNKHETTSSRHRKTFNKSFFDTLSEKNSEAAIDFTQKLHRSHRPKTVTGFQTAPVNHPKRNIERVGLHVSINDCVCIASSADLGTATDSKTNITSKNKRHVFTWASRTPADTNESTTLPTSHLPEPGSGTQVDILSSSSQPQGCNCSCQPQTQPQSAADYYHMMQGRQDELGGRDGQQGPGARGARDGVGGAAGAYGTGVSGAGGGAYPAGGYGTGAYGAGGYGPGGYGPGGYGAGGYGAGGYGPGGYGARGYEAGGYGTAGYGTGGYNVGADGAGGNLQSENVAGSSNKGKKNGAYPNKLRKRHKGSLRDWQDPHKLYPDPLAWGGERPYRWEDNLRTTETNALIAVHPQRWMPVGKQQYSHHTYPSWPEAITNMLMPWSSPLCYDIPQPRQTLVCWPKSRFDSIPREKSYVFCPWCQKAWPGWDMNLYHHHPNHEGQPIDYPGVFIEMDWLSEEEERSLIKGMDEMPWDISQSGRRKQNFGPKCNFKKRKMKLGDFNGFPAFSKFVQDKFKEVPILEGYLTIEQCSLEYDPSKGASIDKHIDDCWVWGERIVTVNLLADSVLTMTPYKGEEWRYNLPLVSTYNRVLDDCGVLVNKQIKAIAKGEKNVDIVSEQDIMHRLEASDIVVRIPMPRRSLLVIYGSPRYNWEHRVLREDVHKRRLCLAYREFTPPFLPGGKQFSESKCVLETGNNFWDHLKLSKGVVC</sequence>
<feature type="compositionally biased region" description="Polar residues" evidence="2">
    <location>
        <begin position="283"/>
        <end position="295"/>
    </location>
</feature>
<comment type="cofactor">
    <cofactor evidence="1">
        <name>Fe(2+)</name>
        <dbReference type="ChEBI" id="CHEBI:29033"/>
    </cofactor>
</comment>
<feature type="region of interest" description="Disordered" evidence="2">
    <location>
        <begin position="37"/>
        <end position="64"/>
    </location>
</feature>
<keyword evidence="3" id="KW-0223">Dioxygenase</keyword>
<evidence type="ECO:0000313" key="4">
    <source>
        <dbReference type="Proteomes" id="UP001219518"/>
    </source>
</evidence>
<dbReference type="SUPFAM" id="SSF51197">
    <property type="entry name" value="Clavaminate synthase-like"/>
    <property type="match status" value="1"/>
</dbReference>
<dbReference type="PANTHER" id="PTHR12463:SF0">
    <property type="entry name" value="ALPHA-KETOGLUTARATE-DEPENDENT DIOXYGENASE ALKB HOMOLOG 4"/>
    <property type="match status" value="1"/>
</dbReference>
<comment type="caution">
    <text evidence="3">The sequence shown here is derived from an EMBL/GenBank/DDBJ whole genome shotgun (WGS) entry which is preliminary data.</text>
</comment>
<feature type="compositionally biased region" description="Polar residues" evidence="2">
    <location>
        <begin position="49"/>
        <end position="58"/>
    </location>
</feature>
<feature type="region of interest" description="Disordered" evidence="2">
    <location>
        <begin position="283"/>
        <end position="311"/>
    </location>
</feature>
<dbReference type="GO" id="GO:0051213">
    <property type="term" value="F:dioxygenase activity"/>
    <property type="evidence" value="ECO:0007669"/>
    <property type="project" value="UniProtKB-KW"/>
</dbReference>
<dbReference type="PANTHER" id="PTHR12463">
    <property type="entry name" value="OXYGENASE-RELATED"/>
    <property type="match status" value="1"/>
</dbReference>
<dbReference type="GO" id="GO:0070988">
    <property type="term" value="P:demethylation"/>
    <property type="evidence" value="ECO:0007669"/>
    <property type="project" value="InterPro"/>
</dbReference>
<reference evidence="3" key="1">
    <citation type="submission" date="2021-07" db="EMBL/GenBank/DDBJ databases">
        <authorList>
            <person name="Catto M.A."/>
            <person name="Jacobson A."/>
            <person name="Kennedy G."/>
            <person name="Labadie P."/>
            <person name="Hunt B.G."/>
            <person name="Srinivasan R."/>
        </authorList>
    </citation>
    <scope>NUCLEOTIDE SEQUENCE</scope>
    <source>
        <strain evidence="3">PL_HMW_Pooled</strain>
        <tissue evidence="3">Head</tissue>
    </source>
</reference>
<dbReference type="InterPro" id="IPR037151">
    <property type="entry name" value="AlkB-like_sf"/>
</dbReference>
<proteinExistence type="predicted"/>
<evidence type="ECO:0000313" key="3">
    <source>
        <dbReference type="EMBL" id="KAK3931012.1"/>
    </source>
</evidence>
<dbReference type="EMBL" id="JAHWGI010001416">
    <property type="protein sequence ID" value="KAK3931012.1"/>
    <property type="molecule type" value="Genomic_DNA"/>
</dbReference>